<dbReference type="SUPFAM" id="SSF52507">
    <property type="entry name" value="Homo-oligomeric flavin-containing Cys decarboxylases, HFCD"/>
    <property type="match status" value="1"/>
</dbReference>
<keyword evidence="9" id="KW-0456">Lyase</keyword>
<feature type="binding site" evidence="7">
    <location>
        <position position="43"/>
    </location>
    <ligand>
        <name>FMN</name>
        <dbReference type="ChEBI" id="CHEBI:58210"/>
    </ligand>
</feature>
<protein>
    <recommendedName>
        <fullName evidence="7">Flavin prenyltransferase UbiX</fullName>
        <ecNumber evidence="7">2.5.1.129</ecNumber>
    </recommendedName>
</protein>
<evidence type="ECO:0000256" key="1">
    <source>
        <dbReference type="ARBA" id="ARBA00022602"/>
    </source>
</evidence>
<comment type="caution">
    <text evidence="7">Lacks conserved residue(s) required for the propagation of feature annotation.</text>
</comment>
<dbReference type="FunFam" id="3.40.50.1950:FF:000001">
    <property type="entry name" value="Flavin prenyltransferase UbiX"/>
    <property type="match status" value="1"/>
</dbReference>
<comment type="function">
    <text evidence="7">Flavin prenyltransferase that catalyzes the synthesis of the prenylated FMN cofactor (prenyl-FMN) for 4-hydroxy-3-polyprenylbenzoic acid decarboxylase UbiD. The prenyltransferase is metal-independent and links a dimethylallyl moiety from dimethylallyl monophosphate (DMAP) to the flavin N5 and C6 atoms of FMN.</text>
</comment>
<reference evidence="9 10" key="1">
    <citation type="journal article" date="2020" name="Antonie Van Leeuwenhoek">
        <title>Rhodopirellula heiligendammensis sp. nov., Rhodopirellula pilleata sp. nov., and Rhodopirellula solitaria sp. nov. isolated from natural or artificial marine surfaces in Northern Germany and California, USA, and emended description of the genus Rhodopirellula.</title>
        <authorList>
            <person name="Kallscheuer N."/>
            <person name="Wiegand S."/>
            <person name="Jogler M."/>
            <person name="Boedeker C."/>
            <person name="Peeters S.H."/>
            <person name="Rast P."/>
            <person name="Heuer A."/>
            <person name="Jetten M.S.M."/>
            <person name="Rohde M."/>
            <person name="Jogler C."/>
        </authorList>
    </citation>
    <scope>NUCLEOTIDE SEQUENCE [LARGE SCALE GENOMIC DNA]</scope>
    <source>
        <strain evidence="9 10">Poly21</strain>
    </source>
</reference>
<dbReference type="Gene3D" id="3.40.50.1950">
    <property type="entry name" value="Flavin prenyltransferase-like"/>
    <property type="match status" value="1"/>
</dbReference>
<feature type="binding site" evidence="7">
    <location>
        <begin position="123"/>
        <end position="126"/>
    </location>
    <ligand>
        <name>FMN</name>
        <dbReference type="ChEBI" id="CHEBI:58210"/>
    </ligand>
</feature>
<proteinExistence type="inferred from homology"/>
<keyword evidence="10" id="KW-1185">Reference proteome</keyword>
<comment type="caution">
    <text evidence="9">The sequence shown here is derived from an EMBL/GenBank/DDBJ whole genome shotgun (WGS) entry which is preliminary data.</text>
</comment>
<dbReference type="EC" id="2.5.1.129" evidence="7"/>
<evidence type="ECO:0000256" key="6">
    <source>
        <dbReference type="ARBA" id="ARBA00060793"/>
    </source>
</evidence>
<keyword evidence="2 7" id="KW-0285">Flavoprotein</keyword>
<evidence type="ECO:0000256" key="3">
    <source>
        <dbReference type="ARBA" id="ARBA00022643"/>
    </source>
</evidence>
<dbReference type="RefSeq" id="WP_146407274.1">
    <property type="nucleotide sequence ID" value="NZ_SJPU01000002.1"/>
</dbReference>
<keyword evidence="4 7" id="KW-0808">Transferase</keyword>
<comment type="similarity">
    <text evidence="6 7">Belongs to the UbiX/PAD1 family.</text>
</comment>
<dbReference type="EMBL" id="SJPU01000002">
    <property type="protein sequence ID" value="TWU15380.1"/>
    <property type="molecule type" value="Genomic_DNA"/>
</dbReference>
<evidence type="ECO:0000256" key="5">
    <source>
        <dbReference type="ARBA" id="ARBA00050612"/>
    </source>
</evidence>
<feature type="binding site" evidence="7">
    <location>
        <position position="204"/>
    </location>
    <ligand>
        <name>dimethylallyl phosphate</name>
        <dbReference type="ChEBI" id="CHEBI:88052"/>
    </ligand>
</feature>
<keyword evidence="3 7" id="KW-0288">FMN</keyword>
<evidence type="ECO:0000259" key="8">
    <source>
        <dbReference type="Pfam" id="PF02441"/>
    </source>
</evidence>
<dbReference type="GO" id="GO:0016829">
    <property type="term" value="F:lyase activity"/>
    <property type="evidence" value="ECO:0007669"/>
    <property type="project" value="UniProtKB-KW"/>
</dbReference>
<dbReference type="OrthoDB" id="9781577at2"/>
<dbReference type="HAMAP" id="MF_01984">
    <property type="entry name" value="ubiX_pad"/>
    <property type="match status" value="1"/>
</dbReference>
<dbReference type="AlphaFoldDB" id="A0A5C6BT33"/>
<dbReference type="InterPro" id="IPR036551">
    <property type="entry name" value="Flavin_trans-like"/>
</dbReference>
<dbReference type="Pfam" id="PF02441">
    <property type="entry name" value="Flavoprotein"/>
    <property type="match status" value="1"/>
</dbReference>
<comment type="catalytic activity">
    <reaction evidence="5 7">
        <text>dimethylallyl phosphate + FMNH2 = prenylated FMNH2 + phosphate</text>
        <dbReference type="Rhea" id="RHEA:37743"/>
        <dbReference type="ChEBI" id="CHEBI:43474"/>
        <dbReference type="ChEBI" id="CHEBI:57618"/>
        <dbReference type="ChEBI" id="CHEBI:87467"/>
        <dbReference type="ChEBI" id="CHEBI:88052"/>
        <dbReference type="EC" id="2.5.1.129"/>
    </reaction>
</comment>
<dbReference type="InterPro" id="IPR004507">
    <property type="entry name" value="UbiX-like"/>
</dbReference>
<evidence type="ECO:0000313" key="9">
    <source>
        <dbReference type="EMBL" id="TWU15380.1"/>
    </source>
</evidence>
<dbReference type="InterPro" id="IPR003382">
    <property type="entry name" value="Flavoprotein"/>
</dbReference>
<sequence>MTDPVMRPRRIVVAITGASGAPYAVRLLQALRVAGVEIHLTMSPSGAAVIAQELGLKLDLRHPDLDGLITCVPTWSTALPMEFDSPLGELGNEYFHYHQHDDFFTPIASGSFVTDAMVICPCSGSTLSGIARAAAANLIQRAAEVHLKEHRKLIVVPRETPLSVLQLENMQRLAAAGAVVLPAMPGWYHGVTRLEDLVDFVVARILDQIGVENKLISRWKDTSSEAIR</sequence>
<dbReference type="Proteomes" id="UP000319908">
    <property type="component" value="Unassembled WGS sequence"/>
</dbReference>
<evidence type="ECO:0000256" key="7">
    <source>
        <dbReference type="HAMAP-Rule" id="MF_01984"/>
    </source>
</evidence>
<keyword evidence="1 7" id="KW-0637">Prenyltransferase</keyword>
<evidence type="ECO:0000256" key="4">
    <source>
        <dbReference type="ARBA" id="ARBA00022679"/>
    </source>
</evidence>
<dbReference type="GO" id="GO:0106141">
    <property type="term" value="F:flavin prenyltransferase activity"/>
    <property type="evidence" value="ECO:0007669"/>
    <property type="project" value="UniProtKB-EC"/>
</dbReference>
<feature type="binding site" evidence="7">
    <location>
        <begin position="17"/>
        <end position="19"/>
    </location>
    <ligand>
        <name>FMN</name>
        <dbReference type="ChEBI" id="CHEBI:58210"/>
    </ligand>
</feature>
<feature type="domain" description="Flavoprotein" evidence="8">
    <location>
        <begin position="10"/>
        <end position="208"/>
    </location>
</feature>
<organism evidence="9 10">
    <name type="scientific">Allorhodopirellula heiligendammensis</name>
    <dbReference type="NCBI Taxonomy" id="2714739"/>
    <lineage>
        <taxon>Bacteria</taxon>
        <taxon>Pseudomonadati</taxon>
        <taxon>Planctomycetota</taxon>
        <taxon>Planctomycetia</taxon>
        <taxon>Pirellulales</taxon>
        <taxon>Pirellulaceae</taxon>
        <taxon>Allorhodopirellula</taxon>
    </lineage>
</organism>
<accession>A0A5C6BT33</accession>
<evidence type="ECO:0000256" key="2">
    <source>
        <dbReference type="ARBA" id="ARBA00022630"/>
    </source>
</evidence>
<feature type="binding site" evidence="7">
    <location>
        <position position="158"/>
    </location>
    <ligand>
        <name>FMN</name>
        <dbReference type="ChEBI" id="CHEBI:58210"/>
    </ligand>
</feature>
<evidence type="ECO:0000313" key="10">
    <source>
        <dbReference type="Proteomes" id="UP000319908"/>
    </source>
</evidence>
<gene>
    <name evidence="7" type="primary">ubiX</name>
    <name evidence="9" type="ORF">Poly21_25750</name>
</gene>
<dbReference type="NCBIfam" id="TIGR00421">
    <property type="entry name" value="ubiX_pad"/>
    <property type="match status" value="1"/>
</dbReference>
<feature type="binding site" evidence="7">
    <location>
        <position position="188"/>
    </location>
    <ligand>
        <name>dimethylallyl phosphate</name>
        <dbReference type="ChEBI" id="CHEBI:88052"/>
    </ligand>
</feature>
<name>A0A5C6BT33_9BACT</name>